<evidence type="ECO:0000313" key="3">
    <source>
        <dbReference type="Proteomes" id="UP000623467"/>
    </source>
</evidence>
<evidence type="ECO:0000256" key="1">
    <source>
        <dbReference type="SAM" id="MobiDB-lite"/>
    </source>
</evidence>
<organism evidence="2 3">
    <name type="scientific">Mycena sanguinolenta</name>
    <dbReference type="NCBI Taxonomy" id="230812"/>
    <lineage>
        <taxon>Eukaryota</taxon>
        <taxon>Fungi</taxon>
        <taxon>Dikarya</taxon>
        <taxon>Basidiomycota</taxon>
        <taxon>Agaricomycotina</taxon>
        <taxon>Agaricomycetes</taxon>
        <taxon>Agaricomycetidae</taxon>
        <taxon>Agaricales</taxon>
        <taxon>Marasmiineae</taxon>
        <taxon>Mycenaceae</taxon>
        <taxon>Mycena</taxon>
    </lineage>
</organism>
<evidence type="ECO:0000313" key="2">
    <source>
        <dbReference type="EMBL" id="KAF7373687.1"/>
    </source>
</evidence>
<protein>
    <submittedName>
        <fullName evidence="2">Uncharacterized protein</fullName>
    </submittedName>
</protein>
<dbReference type="EMBL" id="JACAZH010000003">
    <property type="protein sequence ID" value="KAF7373687.1"/>
    <property type="molecule type" value="Genomic_DNA"/>
</dbReference>
<dbReference type="OrthoDB" id="21502at2759"/>
<keyword evidence="3" id="KW-1185">Reference proteome</keyword>
<accession>A0A8H6ZA84</accession>
<sequence length="395" mass="44293">MRKHLRLPSRSTITPRHTVVPGGRRRSRRCSCARRRRLNSLGRRFYRRISGRISINQVSVGLPSSLSEICAIVLVLARARLNSTFDAWTRVINGDDFDAIPGMEWDAQPFAQYVPAPGSSSVTPTRTSLRGWFKLGWLSQLSFMGRFMLSKLLDPKEVGYVVRVPKVFLNEAKQKIMDELKAQGSSEYVGSSDVLMAWWHKTVYSYRAPTDHTPVHLHFPCSLRSRSIFAQDGPLAHPYINNAVAYLPVPPIPVNTFATESLGELALRVRRAIVAYNADAASLRADLHWLFEGSNAAKMLFLCPPGAEFSITTNWRDGKLGALDFSGAVVSDSRSEDAATRVVFAYYSYTPDTIPMRGVGAVMMEDEDVVWMRQFRGSKDWERIRQSGVVAFAGQ</sequence>
<proteinExistence type="predicted"/>
<dbReference type="AlphaFoldDB" id="A0A8H6ZA84"/>
<name>A0A8H6ZA84_9AGAR</name>
<comment type="caution">
    <text evidence="2">The sequence shown here is derived from an EMBL/GenBank/DDBJ whole genome shotgun (WGS) entry which is preliminary data.</text>
</comment>
<dbReference type="Gene3D" id="3.30.559.10">
    <property type="entry name" value="Chloramphenicol acetyltransferase-like domain"/>
    <property type="match status" value="1"/>
</dbReference>
<gene>
    <name evidence="2" type="ORF">MSAN_00579700</name>
</gene>
<feature type="region of interest" description="Disordered" evidence="1">
    <location>
        <begin position="1"/>
        <end position="26"/>
    </location>
</feature>
<reference evidence="2" key="1">
    <citation type="submission" date="2020-05" db="EMBL/GenBank/DDBJ databases">
        <title>Mycena genomes resolve the evolution of fungal bioluminescence.</title>
        <authorList>
            <person name="Tsai I.J."/>
        </authorList>
    </citation>
    <scope>NUCLEOTIDE SEQUENCE</scope>
    <source>
        <strain evidence="2">160909Yilan</strain>
    </source>
</reference>
<dbReference type="Proteomes" id="UP000623467">
    <property type="component" value="Unassembled WGS sequence"/>
</dbReference>
<dbReference type="InterPro" id="IPR023213">
    <property type="entry name" value="CAT-like_dom_sf"/>
</dbReference>